<comment type="caution">
    <text evidence="1">The sequence shown here is derived from an EMBL/GenBank/DDBJ whole genome shotgun (WGS) entry which is preliminary data.</text>
</comment>
<keyword evidence="2" id="KW-1185">Reference proteome</keyword>
<protein>
    <submittedName>
        <fullName evidence="1">Uncharacterized protein</fullName>
    </submittedName>
</protein>
<reference evidence="2" key="1">
    <citation type="journal article" date="2019" name="Int. J. Syst. Evol. Microbiol.">
        <title>The Global Catalogue of Microorganisms (GCM) 10K type strain sequencing project: providing services to taxonomists for standard genome sequencing and annotation.</title>
        <authorList>
            <consortium name="The Broad Institute Genomics Platform"/>
            <consortium name="The Broad Institute Genome Sequencing Center for Infectious Disease"/>
            <person name="Wu L."/>
            <person name="Ma J."/>
        </authorList>
    </citation>
    <scope>NUCLEOTIDE SEQUENCE [LARGE SCALE GENOMIC DNA]</scope>
    <source>
        <strain evidence="2">JCM 17388</strain>
    </source>
</reference>
<evidence type="ECO:0000313" key="2">
    <source>
        <dbReference type="Proteomes" id="UP001501251"/>
    </source>
</evidence>
<sequence length="57" mass="6028">MSLAPCGAFSRRTRRSVGLLTAAMLHVRVASVVAWAGTIPDIPRTAPPNDVLGTNVR</sequence>
<gene>
    <name evidence="1" type="ORF">GCM10022252_62280</name>
</gene>
<name>A0ABP8BD16_9ACTN</name>
<dbReference type="EMBL" id="BAABAQ010000013">
    <property type="protein sequence ID" value="GAA4203925.1"/>
    <property type="molecule type" value="Genomic_DNA"/>
</dbReference>
<organism evidence="1 2">
    <name type="scientific">Streptosporangium oxazolinicum</name>
    <dbReference type="NCBI Taxonomy" id="909287"/>
    <lineage>
        <taxon>Bacteria</taxon>
        <taxon>Bacillati</taxon>
        <taxon>Actinomycetota</taxon>
        <taxon>Actinomycetes</taxon>
        <taxon>Streptosporangiales</taxon>
        <taxon>Streptosporangiaceae</taxon>
        <taxon>Streptosporangium</taxon>
    </lineage>
</organism>
<proteinExistence type="predicted"/>
<dbReference type="Proteomes" id="UP001501251">
    <property type="component" value="Unassembled WGS sequence"/>
</dbReference>
<evidence type="ECO:0000313" key="1">
    <source>
        <dbReference type="EMBL" id="GAA4203925.1"/>
    </source>
</evidence>
<accession>A0ABP8BD16</accession>
<dbReference type="RefSeq" id="WP_344921707.1">
    <property type="nucleotide sequence ID" value="NZ_BAABAQ010000013.1"/>
</dbReference>